<dbReference type="InterPro" id="IPR013106">
    <property type="entry name" value="Ig_V-set"/>
</dbReference>
<dbReference type="Pfam" id="PF13927">
    <property type="entry name" value="Ig_3"/>
    <property type="match status" value="1"/>
</dbReference>
<reference evidence="3" key="3">
    <citation type="submission" date="2020-05" db="UniProtKB">
        <authorList>
            <consortium name="EnsemblMetazoa"/>
        </authorList>
    </citation>
    <scope>IDENTIFICATION</scope>
    <source>
        <strain evidence="3">PEST</strain>
    </source>
</reference>
<proteinExistence type="predicted"/>
<dbReference type="InterPro" id="IPR003599">
    <property type="entry name" value="Ig_sub"/>
</dbReference>
<evidence type="ECO:0000256" key="1">
    <source>
        <dbReference type="SAM" id="MobiDB-lite"/>
    </source>
</evidence>
<dbReference type="InterPro" id="IPR037448">
    <property type="entry name" value="Zig-8"/>
</dbReference>
<dbReference type="GO" id="GO:0032589">
    <property type="term" value="C:neuron projection membrane"/>
    <property type="evidence" value="ECO:0000318"/>
    <property type="project" value="GO_Central"/>
</dbReference>
<protein>
    <recommendedName>
        <fullName evidence="2">Ig-like domain-containing protein</fullName>
    </recommendedName>
</protein>
<reference evidence="3 4" key="2">
    <citation type="journal article" date="2004" name="Trends Parasitol.">
        <title>The Anopheles gambiae genome: an update.</title>
        <authorList>
            <person name="Mongin E."/>
            <person name="Louis C."/>
            <person name="Holt R.A."/>
            <person name="Birney E."/>
            <person name="Collins F.H."/>
        </authorList>
    </citation>
    <scope>NUCLEOTIDE SEQUENCE [LARGE SCALE GENOMIC DNA]</scope>
    <source>
        <strain evidence="3 4">PEST</strain>
    </source>
</reference>
<dbReference type="EnsemblMetazoa" id="AGAP001201-RA">
    <property type="protein sequence ID" value="AGAP001201-PA"/>
    <property type="gene ID" value="AGAP001201"/>
</dbReference>
<feature type="compositionally biased region" description="Basic and acidic residues" evidence="1">
    <location>
        <begin position="79"/>
        <end position="94"/>
    </location>
</feature>
<dbReference type="FunFam" id="2.60.40.10:FF:000129">
    <property type="entry name" value="CLUMA_CG018772, isoform A"/>
    <property type="match status" value="1"/>
</dbReference>
<sequence>MVPMMALKNNRSRGRRREAGVRGNRCGCGGIASDCNPFISTPSAVFSRTLLVTFLLMTFNVNVCQVVEAAASASAAAGIERRPSGDLQRPDGLKMHHHGITSAASPGSLQHATAGTSTASSSGSASAAALVAGGLASPSSSLTGPAEKPYFDDVNSRNVTTVVDDTAVLKCRVKHKGDRTVSWMRKRDLHILTSNIYTYTGDQRFSVIHPPDSDDWDLKIEYAQQKDSGIYECQVNTEPKINLAVYLDVTDEREFAQDFSKYGPNTGGKHFIGAIGLDFLSTAARAKIIGSQEVHVKKGSTISLSCVVNVHASSISWYHGSSIVDFDSARGGISLETEKTEGGTSSRLMLTRATLRDSGNYTCVPTGAISASVQVHVLNGEHPAAMQTSSGVPCPTHQTLILLFVSLNSCNVSKLIFFISNLLETMRFLLTTTIAHFLLHLRRLPSALGAGRTKSTRFVLLTLATIGTRLRRTALQQRQHPAASPCSVRTQSR</sequence>
<feature type="compositionally biased region" description="Polar residues" evidence="1">
    <location>
        <begin position="102"/>
        <end position="111"/>
    </location>
</feature>
<dbReference type="VEuPathDB" id="VectorBase:AGAP001201"/>
<dbReference type="Pfam" id="PF07686">
    <property type="entry name" value="V-set"/>
    <property type="match status" value="1"/>
</dbReference>
<feature type="region of interest" description="Disordered" evidence="1">
    <location>
        <begin position="1"/>
        <end position="20"/>
    </location>
</feature>
<evidence type="ECO:0000259" key="2">
    <source>
        <dbReference type="PROSITE" id="PS50835"/>
    </source>
</evidence>
<dbReference type="GO" id="GO:0050808">
    <property type="term" value="P:synapse organization"/>
    <property type="evidence" value="ECO:0000318"/>
    <property type="project" value="GO_Central"/>
</dbReference>
<feature type="domain" description="Ig-like" evidence="2">
    <location>
        <begin position="284"/>
        <end position="374"/>
    </location>
</feature>
<dbReference type="InterPro" id="IPR013783">
    <property type="entry name" value="Ig-like_fold"/>
</dbReference>
<evidence type="ECO:0000313" key="3">
    <source>
        <dbReference type="EnsemblMetazoa" id="AGAP001201-PA"/>
    </source>
</evidence>
<dbReference type="Proteomes" id="UP000007062">
    <property type="component" value="Chromosome 2R"/>
</dbReference>
<evidence type="ECO:0000313" key="4">
    <source>
        <dbReference type="Proteomes" id="UP000007062"/>
    </source>
</evidence>
<dbReference type="Gene3D" id="2.60.40.10">
    <property type="entry name" value="Immunoglobulins"/>
    <property type="match status" value="2"/>
</dbReference>
<keyword evidence="4" id="KW-1185">Reference proteome</keyword>
<dbReference type="FunCoup" id="A0A1S4GBV1">
    <property type="interactions" value="72"/>
</dbReference>
<dbReference type="PANTHER" id="PTHR23279:SF6">
    <property type="entry name" value="DEFECTIVE PROBOSCIS EXTENSION RESPONSE 7, ISOFORM F"/>
    <property type="match status" value="1"/>
</dbReference>
<name>A0A1S4GBV1_ANOGA</name>
<dbReference type="AlphaFoldDB" id="A0A1S4GBV1"/>
<accession>A0A1S4GBV1</accession>
<dbReference type="SUPFAM" id="SSF48726">
    <property type="entry name" value="Immunoglobulin"/>
    <property type="match status" value="2"/>
</dbReference>
<dbReference type="EMBL" id="AAAB01008987">
    <property type="status" value="NOT_ANNOTATED_CDS"/>
    <property type="molecule type" value="Genomic_DNA"/>
</dbReference>
<organism evidence="3 4">
    <name type="scientific">Anopheles gambiae</name>
    <name type="common">African malaria mosquito</name>
    <dbReference type="NCBI Taxonomy" id="7165"/>
    <lineage>
        <taxon>Eukaryota</taxon>
        <taxon>Metazoa</taxon>
        <taxon>Ecdysozoa</taxon>
        <taxon>Arthropoda</taxon>
        <taxon>Hexapoda</taxon>
        <taxon>Insecta</taxon>
        <taxon>Pterygota</taxon>
        <taxon>Neoptera</taxon>
        <taxon>Endopterygota</taxon>
        <taxon>Diptera</taxon>
        <taxon>Nematocera</taxon>
        <taxon>Culicoidea</taxon>
        <taxon>Culicidae</taxon>
        <taxon>Anophelinae</taxon>
        <taxon>Anopheles</taxon>
    </lineage>
</organism>
<dbReference type="InParanoid" id="A0A1S4GBV1"/>
<feature type="domain" description="Ig-like" evidence="2">
    <location>
        <begin position="149"/>
        <end position="244"/>
    </location>
</feature>
<dbReference type="SMART" id="SM00409">
    <property type="entry name" value="IG"/>
    <property type="match status" value="2"/>
</dbReference>
<dbReference type="PROSITE" id="PS50835">
    <property type="entry name" value="IG_LIKE"/>
    <property type="match status" value="2"/>
</dbReference>
<dbReference type="FunFam" id="2.60.40.10:FF:001705">
    <property type="entry name" value="Uncharacterized protein, isoform B"/>
    <property type="match status" value="1"/>
</dbReference>
<dbReference type="InterPro" id="IPR003598">
    <property type="entry name" value="Ig_sub2"/>
</dbReference>
<feature type="region of interest" description="Disordered" evidence="1">
    <location>
        <begin position="75"/>
        <end position="118"/>
    </location>
</feature>
<dbReference type="PANTHER" id="PTHR23279">
    <property type="entry name" value="DEFECTIVE PROBOSCIS EXTENSION RESPONSE DPR -RELATED"/>
    <property type="match status" value="1"/>
</dbReference>
<dbReference type="VEuPathDB" id="VectorBase:AGAMI1_013345"/>
<dbReference type="SMART" id="SM00408">
    <property type="entry name" value="IGc2"/>
    <property type="match status" value="2"/>
</dbReference>
<dbReference type="InterPro" id="IPR007110">
    <property type="entry name" value="Ig-like_dom"/>
</dbReference>
<dbReference type="InterPro" id="IPR036179">
    <property type="entry name" value="Ig-like_dom_sf"/>
</dbReference>
<reference evidence="3 4" key="1">
    <citation type="journal article" date="2002" name="Science">
        <title>The genome sequence of the malaria mosquito Anopheles gambiae.</title>
        <authorList>
            <person name="Holt R.A."/>
            <person name="Subramanian G.M."/>
            <person name="Halpern A."/>
            <person name="Sutton G.G."/>
            <person name="Charlab R."/>
            <person name="Nusskern D.R."/>
            <person name="Wincker P."/>
            <person name="Clark A.G."/>
            <person name="Ribeiro J.M."/>
            <person name="Wides R."/>
            <person name="Salzberg S.L."/>
            <person name="Loftus B."/>
            <person name="Yandell M."/>
            <person name="Majoros W.H."/>
            <person name="Rusch D.B."/>
            <person name="Lai Z."/>
            <person name="Kraft C.L."/>
            <person name="Abril J.F."/>
            <person name="Anthouard V."/>
            <person name="Arensburger P."/>
            <person name="Atkinson P.W."/>
            <person name="Baden H."/>
            <person name="de Berardinis V."/>
            <person name="Baldwin D."/>
            <person name="Benes V."/>
            <person name="Biedler J."/>
            <person name="Blass C."/>
            <person name="Bolanos R."/>
            <person name="Boscus D."/>
            <person name="Barnstead M."/>
            <person name="Cai S."/>
            <person name="Center A."/>
            <person name="Chaturverdi K."/>
            <person name="Christophides G.K."/>
            <person name="Chrystal M.A."/>
            <person name="Clamp M."/>
            <person name="Cravchik A."/>
            <person name="Curwen V."/>
            <person name="Dana A."/>
            <person name="Delcher A."/>
            <person name="Dew I."/>
            <person name="Evans C.A."/>
            <person name="Flanigan M."/>
            <person name="Grundschober-Freimoser A."/>
            <person name="Friedli L."/>
            <person name="Gu Z."/>
            <person name="Guan P."/>
            <person name="Guigo R."/>
            <person name="Hillenmeyer M.E."/>
            <person name="Hladun S.L."/>
            <person name="Hogan J.R."/>
            <person name="Hong Y.S."/>
            <person name="Hoover J."/>
            <person name="Jaillon O."/>
            <person name="Ke Z."/>
            <person name="Kodira C."/>
            <person name="Kokoza E."/>
            <person name="Koutsos A."/>
            <person name="Letunic I."/>
            <person name="Levitsky A."/>
            <person name="Liang Y."/>
            <person name="Lin J.J."/>
            <person name="Lobo N.F."/>
            <person name="Lopez J.R."/>
            <person name="Malek J.A."/>
            <person name="McIntosh T.C."/>
            <person name="Meister S."/>
            <person name="Miller J."/>
            <person name="Mobarry C."/>
            <person name="Mongin E."/>
            <person name="Murphy S.D."/>
            <person name="O'Brochta D.A."/>
            <person name="Pfannkoch C."/>
            <person name="Qi R."/>
            <person name="Regier M.A."/>
            <person name="Remington K."/>
            <person name="Shao H."/>
            <person name="Sharakhova M.V."/>
            <person name="Sitter C.D."/>
            <person name="Shetty J."/>
            <person name="Smith T.J."/>
            <person name="Strong R."/>
            <person name="Sun J."/>
            <person name="Thomasova D."/>
            <person name="Ton L.Q."/>
            <person name="Topalis P."/>
            <person name="Tu Z."/>
            <person name="Unger M.F."/>
            <person name="Walenz B."/>
            <person name="Wang A."/>
            <person name="Wang J."/>
            <person name="Wang M."/>
            <person name="Wang X."/>
            <person name="Woodford K.J."/>
            <person name="Wortman J.R."/>
            <person name="Wu M."/>
            <person name="Yao A."/>
            <person name="Zdobnov E.M."/>
            <person name="Zhang H."/>
            <person name="Zhao Q."/>
            <person name="Zhao S."/>
            <person name="Zhu S.C."/>
            <person name="Zhimulev I."/>
            <person name="Coluzzi M."/>
            <person name="della Torre A."/>
            <person name="Roth C.W."/>
            <person name="Louis C."/>
            <person name="Kalush F."/>
            <person name="Mural R.J."/>
            <person name="Myers E.W."/>
            <person name="Adams M.D."/>
            <person name="Smith H.O."/>
            <person name="Broder S."/>
            <person name="Gardner M.J."/>
            <person name="Fraser C.M."/>
            <person name="Birney E."/>
            <person name="Bork P."/>
            <person name="Brey P.T."/>
            <person name="Venter J.C."/>
            <person name="Weissenbach J."/>
            <person name="Kafatos F.C."/>
            <person name="Collins F.H."/>
            <person name="Hoffman S.L."/>
        </authorList>
    </citation>
    <scope>NUCLEOTIDE SEQUENCE [LARGE SCALE GENOMIC DNA]</scope>
    <source>
        <strain evidence="3 4">PEST</strain>
    </source>
</reference>